<feature type="region of interest" description="Disordered" evidence="3">
    <location>
        <begin position="176"/>
        <end position="209"/>
    </location>
</feature>
<feature type="domain" description="Tudor" evidence="4">
    <location>
        <begin position="111"/>
        <end position="173"/>
    </location>
</feature>
<gene>
    <name evidence="5" type="ORF">PGT21_027229</name>
</gene>
<keyword evidence="2" id="KW-0539">Nucleus</keyword>
<evidence type="ECO:0000313" key="6">
    <source>
        <dbReference type="Proteomes" id="UP000324748"/>
    </source>
</evidence>
<dbReference type="GO" id="GO:0005634">
    <property type="term" value="C:nucleus"/>
    <property type="evidence" value="ECO:0007669"/>
    <property type="project" value="UniProtKB-SubCell"/>
</dbReference>
<evidence type="ECO:0000256" key="3">
    <source>
        <dbReference type="SAM" id="MobiDB-lite"/>
    </source>
</evidence>
<feature type="region of interest" description="Disordered" evidence="3">
    <location>
        <begin position="50"/>
        <end position="114"/>
    </location>
</feature>
<dbReference type="PROSITE" id="PS50304">
    <property type="entry name" value="TUDOR"/>
    <property type="match status" value="1"/>
</dbReference>
<dbReference type="AlphaFoldDB" id="A0A5B0MXH9"/>
<proteinExistence type="predicted"/>
<dbReference type="InterPro" id="IPR002999">
    <property type="entry name" value="Tudor"/>
</dbReference>
<protein>
    <recommendedName>
        <fullName evidence="4">Tudor domain-containing protein</fullName>
    </recommendedName>
</protein>
<dbReference type="PANTHER" id="PTHR46297:SF2">
    <property type="entry name" value="TUDOR DOMAIN-CONTAINING PROTEIN"/>
    <property type="match status" value="1"/>
</dbReference>
<reference evidence="5 6" key="1">
    <citation type="submission" date="2019-05" db="EMBL/GenBank/DDBJ databases">
        <title>Emergence of the Ug99 lineage of the wheat stem rust pathogen through somatic hybridization.</title>
        <authorList>
            <person name="Li F."/>
            <person name="Upadhyaya N.M."/>
            <person name="Sperschneider J."/>
            <person name="Matny O."/>
            <person name="Nguyen-Phuc H."/>
            <person name="Mago R."/>
            <person name="Raley C."/>
            <person name="Miller M.E."/>
            <person name="Silverstein K.A.T."/>
            <person name="Henningsen E."/>
            <person name="Hirsch C.D."/>
            <person name="Visser B."/>
            <person name="Pretorius Z.A."/>
            <person name="Steffenson B.J."/>
            <person name="Schwessinger B."/>
            <person name="Dodds P.N."/>
            <person name="Figueroa M."/>
        </authorList>
    </citation>
    <scope>NUCLEOTIDE SEQUENCE [LARGE SCALE GENOMIC DNA]</scope>
    <source>
        <strain evidence="5">21-0</strain>
    </source>
</reference>
<dbReference type="OrthoDB" id="79171at2759"/>
<accession>A0A5B0MXH9</accession>
<organism evidence="5 6">
    <name type="scientific">Puccinia graminis f. sp. tritici</name>
    <dbReference type="NCBI Taxonomy" id="56615"/>
    <lineage>
        <taxon>Eukaryota</taxon>
        <taxon>Fungi</taxon>
        <taxon>Dikarya</taxon>
        <taxon>Basidiomycota</taxon>
        <taxon>Pucciniomycotina</taxon>
        <taxon>Pucciniomycetes</taxon>
        <taxon>Pucciniales</taxon>
        <taxon>Pucciniaceae</taxon>
        <taxon>Puccinia</taxon>
    </lineage>
</organism>
<dbReference type="Gene3D" id="2.30.30.140">
    <property type="match status" value="1"/>
</dbReference>
<feature type="compositionally biased region" description="Basic and acidic residues" evidence="3">
    <location>
        <begin position="192"/>
        <end position="209"/>
    </location>
</feature>
<dbReference type="SMART" id="SM00333">
    <property type="entry name" value="TUDOR"/>
    <property type="match status" value="1"/>
</dbReference>
<evidence type="ECO:0000256" key="2">
    <source>
        <dbReference type="ARBA" id="ARBA00023242"/>
    </source>
</evidence>
<evidence type="ECO:0000313" key="5">
    <source>
        <dbReference type="EMBL" id="KAA1080996.1"/>
    </source>
</evidence>
<dbReference type="PANTHER" id="PTHR46297">
    <property type="entry name" value="ZINC FINGER CCCH-TYPE WITH G PATCH DOMAIN-CONTAINING PROTEIN"/>
    <property type="match status" value="1"/>
</dbReference>
<comment type="subcellular location">
    <subcellularLocation>
        <location evidence="1">Nucleus</location>
    </subcellularLocation>
</comment>
<dbReference type="Proteomes" id="UP000324748">
    <property type="component" value="Unassembled WGS sequence"/>
</dbReference>
<sequence length="333" mass="37396">MDAKELETYEYQLSQVNLVLEKDPTNAECLSLQGELVNLITLTKDFLAQTGSSKHTNPSGDHHKESSLDPAQSHHSNNKHSRQASKTPNNESDNNHNKSQSTSTNQTDIKSLNPGDLCMAKYAGDGKYYPAKITTIGGSSETRIYTVVFKGYDTTELVAATEIRPIVDQKKRNLEAVEQETDKDRKRKKNEKKTENKAAKAAEQLEKQKSWQSFAKKSVKKGVHIPGIVGDSMFASPDNPFGKDSYLMIAHEFGEHVDGQTITPPPRKVTTLVAQFSECHHTYLLGQSLIGSRFISLSNHRSFRHFCTHRRYDINFRFHPLASTPVFITCKLT</sequence>
<name>A0A5B0MXH9_PUCGR</name>
<dbReference type="EMBL" id="VSWC01000131">
    <property type="protein sequence ID" value="KAA1080996.1"/>
    <property type="molecule type" value="Genomic_DNA"/>
</dbReference>
<comment type="caution">
    <text evidence="5">The sequence shown here is derived from an EMBL/GenBank/DDBJ whole genome shotgun (WGS) entry which is preliminary data.</text>
</comment>
<evidence type="ECO:0000259" key="4">
    <source>
        <dbReference type="PROSITE" id="PS50304"/>
    </source>
</evidence>
<keyword evidence="6" id="KW-1185">Reference proteome</keyword>
<feature type="compositionally biased region" description="Polar residues" evidence="3">
    <location>
        <begin position="50"/>
        <end position="59"/>
    </location>
</feature>
<evidence type="ECO:0000256" key="1">
    <source>
        <dbReference type="ARBA" id="ARBA00004123"/>
    </source>
</evidence>
<feature type="compositionally biased region" description="Polar residues" evidence="3">
    <location>
        <begin position="84"/>
        <end position="110"/>
    </location>
</feature>
<dbReference type="SUPFAM" id="SSF63748">
    <property type="entry name" value="Tudor/PWWP/MBT"/>
    <property type="match status" value="1"/>
</dbReference>